<reference evidence="2" key="1">
    <citation type="journal article" date="2023" name="G3 (Bethesda)">
        <title>A reference genome for the long-term kleptoplast-retaining sea slug Elysia crispata morphotype clarki.</title>
        <authorList>
            <person name="Eastman K.E."/>
            <person name="Pendleton A.L."/>
            <person name="Shaikh M.A."/>
            <person name="Suttiyut T."/>
            <person name="Ogas R."/>
            <person name="Tomko P."/>
            <person name="Gavelis G."/>
            <person name="Widhalm J.R."/>
            <person name="Wisecaver J.H."/>
        </authorList>
    </citation>
    <scope>NUCLEOTIDE SEQUENCE</scope>
    <source>
        <strain evidence="2">ECLA1</strain>
    </source>
</reference>
<evidence type="ECO:0000313" key="3">
    <source>
        <dbReference type="Proteomes" id="UP001283361"/>
    </source>
</evidence>
<gene>
    <name evidence="2" type="ORF">RRG08_008651</name>
</gene>
<dbReference type="EMBL" id="JAWDGP010002515">
    <property type="protein sequence ID" value="KAK3782306.1"/>
    <property type="molecule type" value="Genomic_DNA"/>
</dbReference>
<evidence type="ECO:0000313" key="2">
    <source>
        <dbReference type="EMBL" id="KAK3782306.1"/>
    </source>
</evidence>
<dbReference type="AlphaFoldDB" id="A0AAE1A8C8"/>
<organism evidence="2 3">
    <name type="scientific">Elysia crispata</name>
    <name type="common">lettuce slug</name>
    <dbReference type="NCBI Taxonomy" id="231223"/>
    <lineage>
        <taxon>Eukaryota</taxon>
        <taxon>Metazoa</taxon>
        <taxon>Spiralia</taxon>
        <taxon>Lophotrochozoa</taxon>
        <taxon>Mollusca</taxon>
        <taxon>Gastropoda</taxon>
        <taxon>Heterobranchia</taxon>
        <taxon>Euthyneura</taxon>
        <taxon>Panpulmonata</taxon>
        <taxon>Sacoglossa</taxon>
        <taxon>Placobranchoidea</taxon>
        <taxon>Plakobranchidae</taxon>
        <taxon>Elysia</taxon>
    </lineage>
</organism>
<accession>A0AAE1A8C8</accession>
<keyword evidence="1" id="KW-0472">Membrane</keyword>
<keyword evidence="3" id="KW-1185">Reference proteome</keyword>
<feature type="transmembrane region" description="Helical" evidence="1">
    <location>
        <begin position="59"/>
        <end position="77"/>
    </location>
</feature>
<evidence type="ECO:0000256" key="1">
    <source>
        <dbReference type="SAM" id="Phobius"/>
    </source>
</evidence>
<dbReference type="Proteomes" id="UP001283361">
    <property type="component" value="Unassembled WGS sequence"/>
</dbReference>
<keyword evidence="1" id="KW-0812">Transmembrane</keyword>
<name>A0AAE1A8C8_9GAST</name>
<proteinExistence type="predicted"/>
<protein>
    <submittedName>
        <fullName evidence="2">Uncharacterized protein</fullName>
    </submittedName>
</protein>
<keyword evidence="1" id="KW-1133">Transmembrane helix</keyword>
<sequence length="81" mass="9042">MLHVDIVRPHVRYLAGQLGSEPTEQEDLYIRTKSPASPDFPETIGSEKSSAEWAQSQSWLNFLCVCIVVLASLLPSMENHS</sequence>
<comment type="caution">
    <text evidence="2">The sequence shown here is derived from an EMBL/GenBank/DDBJ whole genome shotgun (WGS) entry which is preliminary data.</text>
</comment>